<feature type="region of interest" description="Disordered" evidence="1">
    <location>
        <begin position="152"/>
        <end position="187"/>
    </location>
</feature>
<accession>B8GT48</accession>
<evidence type="ECO:0000256" key="1">
    <source>
        <dbReference type="SAM" id="MobiDB-lite"/>
    </source>
</evidence>
<name>B8GT48_THISH</name>
<dbReference type="Proteomes" id="UP000002383">
    <property type="component" value="Chromosome"/>
</dbReference>
<dbReference type="KEGG" id="tgr:Tgr7_1982"/>
<organism evidence="2 3">
    <name type="scientific">Thioalkalivibrio sulfidiphilus (strain HL-EbGR7)</name>
    <dbReference type="NCBI Taxonomy" id="396588"/>
    <lineage>
        <taxon>Bacteria</taxon>
        <taxon>Pseudomonadati</taxon>
        <taxon>Pseudomonadota</taxon>
        <taxon>Gammaproteobacteria</taxon>
        <taxon>Chromatiales</taxon>
        <taxon>Ectothiorhodospiraceae</taxon>
        <taxon>Thioalkalivibrio</taxon>
    </lineage>
</organism>
<evidence type="ECO:0000313" key="3">
    <source>
        <dbReference type="Proteomes" id="UP000002383"/>
    </source>
</evidence>
<dbReference type="AlphaFoldDB" id="B8GT48"/>
<dbReference type="EMBL" id="CP001339">
    <property type="protein sequence ID" value="ACL73063.1"/>
    <property type="molecule type" value="Genomic_DNA"/>
</dbReference>
<feature type="compositionally biased region" description="Polar residues" evidence="1">
    <location>
        <begin position="8"/>
        <end position="26"/>
    </location>
</feature>
<dbReference type="HOGENOM" id="CLU_1194448_0_0_6"/>
<keyword evidence="3" id="KW-1185">Reference proteome</keyword>
<reference evidence="2 3" key="1">
    <citation type="journal article" date="2011" name="Stand. Genomic Sci.">
        <title>Complete genome sequence of 'Thioalkalivibrio sulfidophilus' HL-EbGr7.</title>
        <authorList>
            <person name="Muyzer G."/>
            <person name="Sorokin D.Y."/>
            <person name="Mavromatis K."/>
            <person name="Lapidus A."/>
            <person name="Clum A."/>
            <person name="Ivanova N."/>
            <person name="Pati A."/>
            <person name="d'Haeseleer P."/>
            <person name="Woyke T."/>
            <person name="Kyrpides N.C."/>
        </authorList>
    </citation>
    <scope>NUCLEOTIDE SEQUENCE [LARGE SCALE GENOMIC DNA]</scope>
    <source>
        <strain evidence="2 3">HL-EbGR7</strain>
    </source>
</reference>
<proteinExistence type="predicted"/>
<protein>
    <submittedName>
        <fullName evidence="2">Uncharacterized protein</fullName>
    </submittedName>
</protein>
<gene>
    <name evidence="2" type="ordered locus">Tgr7_1982</name>
</gene>
<evidence type="ECO:0000313" key="2">
    <source>
        <dbReference type="EMBL" id="ACL73063.1"/>
    </source>
</evidence>
<feature type="region of interest" description="Disordered" evidence="1">
    <location>
        <begin position="1"/>
        <end position="85"/>
    </location>
</feature>
<sequence>MRLRCRSFRQSGRSSPAASGQKQNRSSHGDTEPRGRPIQYAFLRVPAPPREDRLSPLTHRNPQSKPSSRRGAGARRKGKILISRKGAKTPRNPLFRLFLCGFAAWRETWALGFSVTWGLNRSSHGATEARRRLICKGFPPCPCGSVRGSPFAFDPETQSQNHPLAEAQRRRGAEERQNRDLSQRRKDAKKPFIQAFPLGLRGLAKDLGLGFFPHLGPKPVLSRGHGGTGRPA</sequence>
<feature type="compositionally biased region" description="Basic and acidic residues" evidence="1">
    <location>
        <begin position="167"/>
        <end position="185"/>
    </location>
</feature>